<dbReference type="EMBL" id="CAWYQH010000098">
    <property type="protein sequence ID" value="CAK8684779.1"/>
    <property type="molecule type" value="Genomic_DNA"/>
</dbReference>
<keyword evidence="5 6" id="KW-0443">Lipid metabolism</keyword>
<evidence type="ECO:0000256" key="5">
    <source>
        <dbReference type="ARBA" id="ARBA00023098"/>
    </source>
</evidence>
<dbReference type="PROSITE" id="PS50004">
    <property type="entry name" value="C2"/>
    <property type="match status" value="1"/>
</dbReference>
<dbReference type="InterPro" id="IPR035892">
    <property type="entry name" value="C2_domain_sf"/>
</dbReference>
<evidence type="ECO:0000256" key="2">
    <source>
        <dbReference type="ARBA" id="ARBA00013278"/>
    </source>
</evidence>
<dbReference type="Proteomes" id="UP001642483">
    <property type="component" value="Unassembled WGS sequence"/>
</dbReference>
<evidence type="ECO:0000313" key="10">
    <source>
        <dbReference type="Proteomes" id="UP001642483"/>
    </source>
</evidence>
<dbReference type="SUPFAM" id="SSF52151">
    <property type="entry name" value="FabD/lysophospholipase-like"/>
    <property type="match status" value="1"/>
</dbReference>
<dbReference type="Pfam" id="PF01735">
    <property type="entry name" value="PLA2_B"/>
    <property type="match status" value="1"/>
</dbReference>
<keyword evidence="3" id="KW-0963">Cytoplasm</keyword>
<dbReference type="Gene3D" id="3.40.1090.10">
    <property type="entry name" value="Cytosolic phospholipase A2 catalytic domain"/>
    <property type="match status" value="1"/>
</dbReference>
<gene>
    <name evidence="9" type="ORF">CVLEPA_LOCUS15895</name>
</gene>
<dbReference type="InterPro" id="IPR000008">
    <property type="entry name" value="C2_dom"/>
</dbReference>
<keyword evidence="10" id="KW-1185">Reference proteome</keyword>
<protein>
    <recommendedName>
        <fullName evidence="2">phospholipase A2</fullName>
        <ecNumber evidence="2">3.1.1.4</ecNumber>
    </recommendedName>
</protein>
<dbReference type="PROSITE" id="PS51210">
    <property type="entry name" value="PLA2C"/>
    <property type="match status" value="1"/>
</dbReference>
<dbReference type="PANTHER" id="PTHR10728:SF40">
    <property type="entry name" value="PATATIN FAMILY PROTEIN"/>
    <property type="match status" value="1"/>
</dbReference>
<evidence type="ECO:0000256" key="4">
    <source>
        <dbReference type="ARBA" id="ARBA00022801"/>
    </source>
</evidence>
<evidence type="ECO:0000256" key="1">
    <source>
        <dbReference type="ARBA" id="ARBA00004496"/>
    </source>
</evidence>
<feature type="domain" description="PLA2c" evidence="8">
    <location>
        <begin position="204"/>
        <end position="799"/>
    </location>
</feature>
<keyword evidence="4 6" id="KW-0378">Hydrolase</keyword>
<reference evidence="9 10" key="1">
    <citation type="submission" date="2024-02" db="EMBL/GenBank/DDBJ databases">
        <authorList>
            <person name="Daric V."/>
            <person name="Darras S."/>
        </authorList>
    </citation>
    <scope>NUCLEOTIDE SEQUENCE [LARGE SCALE GENOMIC DNA]</scope>
</reference>
<organism evidence="9 10">
    <name type="scientific">Clavelina lepadiformis</name>
    <name type="common">Light-bulb sea squirt</name>
    <name type="synonym">Ascidia lepadiformis</name>
    <dbReference type="NCBI Taxonomy" id="159417"/>
    <lineage>
        <taxon>Eukaryota</taxon>
        <taxon>Metazoa</taxon>
        <taxon>Chordata</taxon>
        <taxon>Tunicata</taxon>
        <taxon>Ascidiacea</taxon>
        <taxon>Aplousobranchia</taxon>
        <taxon>Clavelinidae</taxon>
        <taxon>Clavelina</taxon>
    </lineage>
</organism>
<dbReference type="Gene3D" id="2.60.40.150">
    <property type="entry name" value="C2 domain"/>
    <property type="match status" value="1"/>
</dbReference>
<evidence type="ECO:0000256" key="3">
    <source>
        <dbReference type="ARBA" id="ARBA00022490"/>
    </source>
</evidence>
<dbReference type="SMART" id="SM00022">
    <property type="entry name" value="PLAc"/>
    <property type="match status" value="1"/>
</dbReference>
<evidence type="ECO:0000313" key="9">
    <source>
        <dbReference type="EMBL" id="CAK8684779.1"/>
    </source>
</evidence>
<comment type="subcellular location">
    <subcellularLocation>
        <location evidence="1">Cytoplasm</location>
    </subcellularLocation>
</comment>
<dbReference type="InterPro" id="IPR002642">
    <property type="entry name" value="LysoPLipase_cat_dom"/>
</dbReference>
<dbReference type="InterPro" id="IPR016035">
    <property type="entry name" value="Acyl_Trfase/lysoPLipase"/>
</dbReference>
<feature type="domain" description="C2" evidence="7">
    <location>
        <begin position="60"/>
        <end position="190"/>
    </location>
</feature>
<comment type="caution">
    <text evidence="9">The sequence shown here is derived from an EMBL/GenBank/DDBJ whole genome shotgun (WGS) entry which is preliminary data.</text>
</comment>
<evidence type="ECO:0000256" key="6">
    <source>
        <dbReference type="PROSITE-ProRule" id="PRU00555"/>
    </source>
</evidence>
<keyword evidence="6" id="KW-0442">Lipid degradation</keyword>
<sequence length="799" mass="91184">MGPKTRLKVDKFHESQATAIVKLRQGSDGGCFGVCHFCTQNRLFFGQRMSASQLTDLYEVEEDHHRTFDEHQVNFTPAVVLTIKLLRCREVSISFFQDMVDTPDPQFQVSCPTIPDSLVLKTLNMKDDCPTCEINETFQFVIPDDLKDEDILPVVIQLYDTNYFFDKCLGEKTINAGSEVKLGTPTWKTVDFDGHGYLDVEIIKTKRTNPDFRYSVGMHPEEKLFRKRRLQVVFENMKKVLGHEKSPQSLKETPVVSLVTSGGGYRAAVGMCGVMEALNDAGLMDMFTYAAGLSGSAWYLMSAYALKGMLSEEQTEFHKGLRERFENNLFLDMVNPCTFSEYRAYLAKSKDKYKQPYSFVDYFPGFLVGKHMLGEKNIDTRLSDLKDYVHDGKVPLPIFASLHVKSNVRASKFHAYLEETPFEISLPEFAVGLPPDTVGSSWCGGFLAYRKPEMPLHFSQGMTGCAFSILLQTFINNGTENSSELSKFIESERINGRRRKENREVEIESDGSDTEFEDDEEPVTVLKEEERNVLRVKPERGWMDSMKTILTGTSFFTDRNAFVGRSAKLHNFVHGFHSLVRVPLNPLASQESHSCGQREELIEELGVQKPTIMMSVKKKTISIVDAGILFNTPTSIVLRPQRCLDLMIVMDFTAYESDDTFNYSTILCAAAHAWRAGLHFPPVDFEELTNLPPKEFLIFPSDHDDCPTVLWFTLSNKAFKNLNNYTPRSNERPSDGSKFNDFPVLSDGSAYSTFKFQYNKLDFDRLRELMYHNVTSHKEEIHAALQEAIERKRRRIMKH</sequence>
<evidence type="ECO:0000259" key="7">
    <source>
        <dbReference type="PROSITE" id="PS50004"/>
    </source>
</evidence>
<dbReference type="EC" id="3.1.1.4" evidence="2"/>
<proteinExistence type="predicted"/>
<evidence type="ECO:0000259" key="8">
    <source>
        <dbReference type="PROSITE" id="PS51210"/>
    </source>
</evidence>
<dbReference type="SUPFAM" id="SSF49562">
    <property type="entry name" value="C2 domain (Calcium/lipid-binding domain, CaLB)"/>
    <property type="match status" value="1"/>
</dbReference>
<name>A0ABP0G290_CLALP</name>
<dbReference type="PANTHER" id="PTHR10728">
    <property type="entry name" value="CYTOSOLIC PHOSPHOLIPASE A2"/>
    <property type="match status" value="1"/>
</dbReference>
<accession>A0ABP0G290</accession>